<comment type="caution">
    <text evidence="5">The sequence shown here is derived from an EMBL/GenBank/DDBJ whole genome shotgun (WGS) entry which is preliminary data.</text>
</comment>
<reference evidence="5 6" key="1">
    <citation type="journal article" date="2020" name="Front. Plant Sci.">
        <title>Isolation of Rhizosphere Bacteria That Improve Quality and Water Stress Tolerance in Greenhouse Ornamentals.</title>
        <authorList>
            <person name="Nordstedt N.P."/>
            <person name="Jones M.L."/>
        </authorList>
    </citation>
    <scope>NUCLEOTIDE SEQUENCE [LARGE SCALE GENOMIC DNA]</scope>
    <source>
        <strain evidence="5 6">C6C2</strain>
    </source>
</reference>
<dbReference type="PROSITE" id="PS51063">
    <property type="entry name" value="HTH_CRP_2"/>
    <property type="match status" value="1"/>
</dbReference>
<dbReference type="Gene3D" id="2.60.120.10">
    <property type="entry name" value="Jelly Rolls"/>
    <property type="match status" value="1"/>
</dbReference>
<dbReference type="InterPro" id="IPR012318">
    <property type="entry name" value="HTH_CRP"/>
</dbReference>
<protein>
    <submittedName>
        <fullName evidence="5">Crp/Fnr family transcriptional regulator</fullName>
    </submittedName>
</protein>
<dbReference type="PANTHER" id="PTHR24567">
    <property type="entry name" value="CRP FAMILY TRANSCRIPTIONAL REGULATORY PROTEIN"/>
    <property type="match status" value="1"/>
</dbReference>
<proteinExistence type="predicted"/>
<dbReference type="InterPro" id="IPR050397">
    <property type="entry name" value="Env_Response_Regulators"/>
</dbReference>
<dbReference type="InterPro" id="IPR036390">
    <property type="entry name" value="WH_DNA-bd_sf"/>
</dbReference>
<name>A0ABX2LXL4_9BURK</name>
<dbReference type="Proteomes" id="UP000536746">
    <property type="component" value="Unassembled WGS sequence"/>
</dbReference>
<organism evidence="5 6">
    <name type="scientific">Herbaspirillum robiniae</name>
    <dbReference type="NCBI Taxonomy" id="2014887"/>
    <lineage>
        <taxon>Bacteria</taxon>
        <taxon>Pseudomonadati</taxon>
        <taxon>Pseudomonadota</taxon>
        <taxon>Betaproteobacteria</taxon>
        <taxon>Burkholderiales</taxon>
        <taxon>Oxalobacteraceae</taxon>
        <taxon>Herbaspirillum</taxon>
    </lineage>
</organism>
<evidence type="ECO:0000313" key="5">
    <source>
        <dbReference type="EMBL" id="NUU02835.1"/>
    </source>
</evidence>
<sequence length="227" mass="25487">MENDQNHIIASLSQSDRSHLLKQCTLVDLQTGRILSTSGANQIYFPINGLISILSLGDVTPNFEVGMVGREGMYGIPFALGLKSTDFHASVLYPGQAWSISTTVFRTELHHNRGLQLALNRYINIVIEQLYNTCRCIKFHTLSERLAKWLLMSQDRSNALEFSITQETLASLLGVRRVGITAAANQLRSNGIIEYSRGHVTILNRKHLEKQACSCYLDETKLYTKTL</sequence>
<dbReference type="SUPFAM" id="SSF51206">
    <property type="entry name" value="cAMP-binding domain-like"/>
    <property type="match status" value="1"/>
</dbReference>
<gene>
    <name evidence="5" type="ORF">HNO84_14615</name>
</gene>
<evidence type="ECO:0000256" key="2">
    <source>
        <dbReference type="ARBA" id="ARBA00023125"/>
    </source>
</evidence>
<evidence type="ECO:0000259" key="4">
    <source>
        <dbReference type="PROSITE" id="PS51063"/>
    </source>
</evidence>
<dbReference type="PANTHER" id="PTHR24567:SF74">
    <property type="entry name" value="HTH-TYPE TRANSCRIPTIONAL REGULATOR ARCR"/>
    <property type="match status" value="1"/>
</dbReference>
<evidence type="ECO:0000256" key="1">
    <source>
        <dbReference type="ARBA" id="ARBA00023015"/>
    </source>
</evidence>
<evidence type="ECO:0000313" key="6">
    <source>
        <dbReference type="Proteomes" id="UP000536746"/>
    </source>
</evidence>
<keyword evidence="1" id="KW-0805">Transcription regulation</keyword>
<keyword evidence="3" id="KW-0804">Transcription</keyword>
<dbReference type="SUPFAM" id="SSF46785">
    <property type="entry name" value="Winged helix' DNA-binding domain"/>
    <property type="match status" value="1"/>
</dbReference>
<accession>A0ABX2LXL4</accession>
<feature type="domain" description="HTH crp-type" evidence="4">
    <location>
        <begin position="140"/>
        <end position="206"/>
    </location>
</feature>
<dbReference type="Pfam" id="PF13545">
    <property type="entry name" value="HTH_Crp_2"/>
    <property type="match status" value="1"/>
</dbReference>
<dbReference type="InterPro" id="IPR014710">
    <property type="entry name" value="RmlC-like_jellyroll"/>
</dbReference>
<dbReference type="InterPro" id="IPR018490">
    <property type="entry name" value="cNMP-bd_dom_sf"/>
</dbReference>
<keyword evidence="2" id="KW-0238">DNA-binding</keyword>
<keyword evidence="6" id="KW-1185">Reference proteome</keyword>
<dbReference type="EMBL" id="JABFMT010000014">
    <property type="protein sequence ID" value="NUU02835.1"/>
    <property type="molecule type" value="Genomic_DNA"/>
</dbReference>
<dbReference type="RefSeq" id="WP_175354729.1">
    <property type="nucleotide sequence ID" value="NZ_JABFMT010000014.1"/>
</dbReference>
<evidence type="ECO:0000256" key="3">
    <source>
        <dbReference type="ARBA" id="ARBA00023163"/>
    </source>
</evidence>